<dbReference type="PANTHER" id="PTHR46571">
    <property type="entry name" value="SORTING NEXIN-8"/>
    <property type="match status" value="1"/>
</dbReference>
<organism evidence="4 5">
    <name type="scientific">Danio rerio</name>
    <name type="common">Zebrafish</name>
    <name type="synonym">Brachydanio rerio</name>
    <dbReference type="NCBI Taxonomy" id="7955"/>
    <lineage>
        <taxon>Eukaryota</taxon>
        <taxon>Metazoa</taxon>
        <taxon>Chordata</taxon>
        <taxon>Craniata</taxon>
        <taxon>Vertebrata</taxon>
        <taxon>Euteleostomi</taxon>
        <taxon>Actinopterygii</taxon>
        <taxon>Neopterygii</taxon>
        <taxon>Teleostei</taxon>
        <taxon>Ostariophysi</taxon>
        <taxon>Cypriniformes</taxon>
        <taxon>Danionidae</taxon>
        <taxon>Danioninae</taxon>
        <taxon>Danio</taxon>
    </lineage>
</organism>
<dbReference type="CTD" id="799225"/>
<dbReference type="CDD" id="cd07597">
    <property type="entry name" value="BAR_SNX8"/>
    <property type="match status" value="1"/>
</dbReference>
<dbReference type="InterPro" id="IPR028662">
    <property type="entry name" value="SNX8/Mvp1"/>
</dbReference>
<feature type="compositionally biased region" description="Low complexity" evidence="2">
    <location>
        <begin position="396"/>
        <end position="410"/>
    </location>
</feature>
<evidence type="ECO:0000313" key="4">
    <source>
        <dbReference type="Proteomes" id="UP000000437"/>
    </source>
</evidence>
<keyword evidence="4" id="KW-1185">Reference proteome</keyword>
<evidence type="ECO:0000313" key="5">
    <source>
        <dbReference type="RefSeq" id="XP_021331668.1"/>
    </source>
</evidence>
<evidence type="ECO:0000313" key="6">
    <source>
        <dbReference type="ZFIN" id="ZDB-GENE-090313-317"/>
    </source>
</evidence>
<dbReference type="GeneID" id="799225"/>
<dbReference type="InterPro" id="IPR035704">
    <property type="entry name" value="SNX8/Mvp1_PX"/>
</dbReference>
<evidence type="ECO:0000256" key="2">
    <source>
        <dbReference type="SAM" id="MobiDB-lite"/>
    </source>
</evidence>
<feature type="region of interest" description="Disordered" evidence="2">
    <location>
        <begin position="388"/>
        <end position="417"/>
    </location>
</feature>
<protein>
    <submittedName>
        <fullName evidence="5">Sorting nexin-8 isoform X2</fullName>
    </submittedName>
</protein>
<evidence type="ECO:0000256" key="1">
    <source>
        <dbReference type="ARBA" id="ARBA00004287"/>
    </source>
</evidence>
<gene>
    <name evidence="5 6" type="primary">snx8b</name>
</gene>
<dbReference type="InterPro" id="IPR001683">
    <property type="entry name" value="PX_dom"/>
</dbReference>
<dbReference type="InterPro" id="IPR036871">
    <property type="entry name" value="PX_dom_sf"/>
</dbReference>
<dbReference type="Pfam" id="PF00787">
    <property type="entry name" value="PX"/>
    <property type="match status" value="1"/>
</dbReference>
<dbReference type="AGR" id="ZFIN:ZDB-GENE-090313-317"/>
<sequence>MHLGQQGPLMDGLSLKELGDSVLVEIEPRRKGLPFLKHVEYRIVSKCFQIPVQRRYSDFEVFHGLLLQKFIYRMVPPLPPKRILKGVLNSLSDREFNDSRRRGLQRFMTLVIRHPVLAGDQLVNIFLSASSADVQNKLRDSYKKTGDEFLISQIALHGKVYLPEDIQSQAAANREVIASIHSSFYKLRDVAERMAQRSRENSTDLLMFGKDLSELGSDTSDLPEDAIVSKAWKTQRKSLVELSGEFGLLADKAAHQGTREEDEVVEKLNLLLEQLQSYKDLCDRHDSGVLLEHQRAFEKRSGPVGTHLKYQNSIEQPESRLSQENTIITMEMRSYFSLLCLHQETQLVFTNLPLVTSILGTFVNSQIQGHKEMGDVWGDLHPKLKDLFQSADEASSRSSSQTNSSGGQKSCAVNGST</sequence>
<feature type="domain" description="PX" evidence="3">
    <location>
        <begin position="19"/>
        <end position="133"/>
    </location>
</feature>
<dbReference type="CDD" id="cd06866">
    <property type="entry name" value="PX_SNX8_Mvp1p_like"/>
    <property type="match status" value="1"/>
</dbReference>
<dbReference type="GO" id="GO:0035091">
    <property type="term" value="F:phosphatidylinositol binding"/>
    <property type="evidence" value="ECO:0007669"/>
    <property type="project" value="InterPro"/>
</dbReference>
<name>A0A8M9PX28_DANRE</name>
<dbReference type="GO" id="GO:0042147">
    <property type="term" value="P:retrograde transport, endosome to Golgi"/>
    <property type="evidence" value="ECO:0007669"/>
    <property type="project" value="InterPro"/>
</dbReference>
<dbReference type="GO" id="GO:0016020">
    <property type="term" value="C:membrane"/>
    <property type="evidence" value="ECO:0007669"/>
    <property type="project" value="UniProtKB-SubCell"/>
</dbReference>
<comment type="subcellular location">
    <subcellularLocation>
        <location evidence="1">Membrane</location>
        <topology evidence="1">Peripheral membrane protein</topology>
        <orientation evidence="1">Cytoplasmic side</orientation>
    </subcellularLocation>
</comment>
<dbReference type="AlphaFoldDB" id="A0A8M9PX28"/>
<evidence type="ECO:0000259" key="3">
    <source>
        <dbReference type="PROSITE" id="PS50195"/>
    </source>
</evidence>
<dbReference type="Proteomes" id="UP000000437">
    <property type="component" value="Chromosome 1"/>
</dbReference>
<accession>A0A8M9PX28</accession>
<dbReference type="SMART" id="SM00312">
    <property type="entry name" value="PX"/>
    <property type="match status" value="1"/>
</dbReference>
<dbReference type="PROSITE" id="PS50195">
    <property type="entry name" value="PX"/>
    <property type="match status" value="1"/>
</dbReference>
<dbReference type="PANTHER" id="PTHR46571:SF1">
    <property type="entry name" value="SORTING NEXIN-8"/>
    <property type="match status" value="1"/>
</dbReference>
<dbReference type="Gene3D" id="3.30.1520.10">
    <property type="entry name" value="Phox-like domain"/>
    <property type="match status" value="1"/>
</dbReference>
<reference evidence="5" key="1">
    <citation type="submission" date="2025-08" db="UniProtKB">
        <authorList>
            <consortium name="RefSeq"/>
        </authorList>
    </citation>
    <scope>IDENTIFICATION</scope>
    <source>
        <strain evidence="5">Tuebingen</strain>
        <tissue evidence="5">Fibroblasts and whole tissue</tissue>
    </source>
</reference>
<dbReference type="ZFIN" id="ZDB-GENE-090313-317">
    <property type="gene designation" value="snx8b"/>
</dbReference>
<dbReference type="GO" id="GO:0005829">
    <property type="term" value="C:cytosol"/>
    <property type="evidence" value="ECO:0007669"/>
    <property type="project" value="GOC"/>
</dbReference>
<dbReference type="RefSeq" id="XP_021331668.1">
    <property type="nucleotide sequence ID" value="XM_021475993.3"/>
</dbReference>
<proteinExistence type="predicted"/>
<dbReference type="SUPFAM" id="SSF64268">
    <property type="entry name" value="PX domain"/>
    <property type="match status" value="1"/>
</dbReference>